<dbReference type="InParanoid" id="A0A6L2PG16"/>
<gene>
    <name evidence="1" type="ORF">Cfor_07748</name>
</gene>
<dbReference type="AlphaFoldDB" id="A0A6L2PG16"/>
<proteinExistence type="predicted"/>
<dbReference type="EMBL" id="BLKM01007242">
    <property type="protein sequence ID" value="GFG30102.1"/>
    <property type="molecule type" value="Genomic_DNA"/>
</dbReference>
<accession>A0A6L2PG16</accession>
<sequence>MYGILFLRISRYNICVRTDVTFKPCRVMLLKSALSHVCYHKSSYARPTCFHTGLYAHRPGACFVRNYHSKSGVYGFRPRKKNTWEGRQKMKCFSYK</sequence>
<protein>
    <submittedName>
        <fullName evidence="1">Uncharacterized protein</fullName>
    </submittedName>
</protein>
<evidence type="ECO:0000313" key="2">
    <source>
        <dbReference type="Proteomes" id="UP000502823"/>
    </source>
</evidence>
<keyword evidence="2" id="KW-1185">Reference proteome</keyword>
<evidence type="ECO:0000313" key="1">
    <source>
        <dbReference type="EMBL" id="GFG30102.1"/>
    </source>
</evidence>
<organism evidence="1 2">
    <name type="scientific">Coptotermes formosanus</name>
    <name type="common">Formosan subterranean termite</name>
    <dbReference type="NCBI Taxonomy" id="36987"/>
    <lineage>
        <taxon>Eukaryota</taxon>
        <taxon>Metazoa</taxon>
        <taxon>Ecdysozoa</taxon>
        <taxon>Arthropoda</taxon>
        <taxon>Hexapoda</taxon>
        <taxon>Insecta</taxon>
        <taxon>Pterygota</taxon>
        <taxon>Neoptera</taxon>
        <taxon>Polyneoptera</taxon>
        <taxon>Dictyoptera</taxon>
        <taxon>Blattodea</taxon>
        <taxon>Blattoidea</taxon>
        <taxon>Termitoidae</taxon>
        <taxon>Rhinotermitidae</taxon>
        <taxon>Coptotermes</taxon>
    </lineage>
</organism>
<name>A0A6L2PG16_COPFO</name>
<dbReference type="Proteomes" id="UP000502823">
    <property type="component" value="Unassembled WGS sequence"/>
</dbReference>
<comment type="caution">
    <text evidence="1">The sequence shown here is derived from an EMBL/GenBank/DDBJ whole genome shotgun (WGS) entry which is preliminary data.</text>
</comment>
<reference evidence="2" key="1">
    <citation type="submission" date="2020-01" db="EMBL/GenBank/DDBJ databases">
        <title>Draft genome sequence of the Termite Coptotermes fromosanus.</title>
        <authorList>
            <person name="Itakura S."/>
            <person name="Yosikawa Y."/>
            <person name="Umezawa K."/>
        </authorList>
    </citation>
    <scope>NUCLEOTIDE SEQUENCE [LARGE SCALE GENOMIC DNA]</scope>
</reference>